<dbReference type="PANTHER" id="PTHR34299:SF1">
    <property type="entry name" value="DIACYLGLYCEROL KINASE"/>
    <property type="match status" value="1"/>
</dbReference>
<feature type="binding site" evidence="21">
    <location>
        <position position="70"/>
    </location>
    <ligand>
        <name>substrate</name>
    </ligand>
</feature>
<evidence type="ECO:0000256" key="16">
    <source>
        <dbReference type="ARBA" id="ARBA00023098"/>
    </source>
</evidence>
<dbReference type="InterPro" id="IPR036945">
    <property type="entry name" value="DAGK_sf"/>
</dbReference>
<dbReference type="GO" id="GO:0004143">
    <property type="term" value="F:ATP-dependent diacylglycerol kinase activity"/>
    <property type="evidence" value="ECO:0007669"/>
    <property type="project" value="UniProtKB-EC"/>
</dbReference>
<keyword evidence="26" id="KW-1185">Reference proteome</keyword>
<evidence type="ECO:0000256" key="18">
    <source>
        <dbReference type="ARBA" id="ARBA00023209"/>
    </source>
</evidence>
<evidence type="ECO:0000256" key="9">
    <source>
        <dbReference type="ARBA" id="ARBA00022692"/>
    </source>
</evidence>
<sequence>MALRGLIKRRAFMAALHSWRGLKACFEHEEAFRVEVWLSVILLPLAFVVADNGIELVLLCGSVLLVLIVELLNSAVEAAIDRISLEHHALSGRAKDLGSAAVLVAMLFVLLTWLAILLM</sequence>
<feature type="binding site" evidence="22">
    <location>
        <begin position="86"/>
        <end position="88"/>
    </location>
    <ligand>
        <name>ATP</name>
        <dbReference type="ChEBI" id="CHEBI:30616"/>
    </ligand>
</feature>
<evidence type="ECO:0000256" key="23">
    <source>
        <dbReference type="PIRSR" id="PIRSR600829-4"/>
    </source>
</evidence>
<keyword evidence="8 24" id="KW-0808">Transferase</keyword>
<feature type="binding site" evidence="23">
    <location>
        <position position="77"/>
    </location>
    <ligand>
        <name>a divalent metal cation</name>
        <dbReference type="ChEBI" id="CHEBI:60240"/>
    </ligand>
</feature>
<organism evidence="25 26">
    <name type="scientific">Porticoccus litoralis</name>
    <dbReference type="NCBI Taxonomy" id="434086"/>
    <lineage>
        <taxon>Bacteria</taxon>
        <taxon>Pseudomonadati</taxon>
        <taxon>Pseudomonadota</taxon>
        <taxon>Gammaproteobacteria</taxon>
        <taxon>Cellvibrionales</taxon>
        <taxon>Porticoccaceae</taxon>
        <taxon>Porticoccus</taxon>
    </lineage>
</organism>
<feature type="binding site" evidence="22">
    <location>
        <position position="77"/>
    </location>
    <ligand>
        <name>ATP</name>
        <dbReference type="ChEBI" id="CHEBI:30616"/>
    </ligand>
</feature>
<keyword evidence="17 24" id="KW-0472">Membrane</keyword>
<comment type="caution">
    <text evidence="25">The sequence shown here is derived from an EMBL/GenBank/DDBJ whole genome shotgun (WGS) entry which is preliminary data.</text>
</comment>
<keyword evidence="14 23" id="KW-0460">Magnesium</keyword>
<evidence type="ECO:0000256" key="14">
    <source>
        <dbReference type="ARBA" id="ARBA00022842"/>
    </source>
</evidence>
<feature type="binding site" evidence="21">
    <location>
        <position position="10"/>
    </location>
    <ligand>
        <name>substrate</name>
    </ligand>
</feature>
<comment type="catalytic activity">
    <reaction evidence="24">
        <text>a 1,2-diacyl-sn-glycerol + ATP = a 1,2-diacyl-sn-glycero-3-phosphate + ADP + H(+)</text>
        <dbReference type="Rhea" id="RHEA:10272"/>
        <dbReference type="ChEBI" id="CHEBI:15378"/>
        <dbReference type="ChEBI" id="CHEBI:17815"/>
        <dbReference type="ChEBI" id="CHEBI:30616"/>
        <dbReference type="ChEBI" id="CHEBI:58608"/>
        <dbReference type="ChEBI" id="CHEBI:456216"/>
        <dbReference type="EC" id="2.7.1.107"/>
    </reaction>
</comment>
<feature type="binding site" evidence="22">
    <location>
        <position position="29"/>
    </location>
    <ligand>
        <name>ATP</name>
        <dbReference type="ChEBI" id="CHEBI:30616"/>
    </ligand>
</feature>
<dbReference type="RefSeq" id="WP_305169130.1">
    <property type="nucleotide sequence ID" value="NZ_JAUUUU010000001.1"/>
</dbReference>
<feature type="binding site" evidence="22">
    <location>
        <position position="10"/>
    </location>
    <ligand>
        <name>ATP</name>
        <dbReference type="ChEBI" id="CHEBI:30616"/>
    </ligand>
</feature>
<evidence type="ECO:0000256" key="11">
    <source>
        <dbReference type="ARBA" id="ARBA00022741"/>
    </source>
</evidence>
<accession>A0AAW8AYY6</accession>
<evidence type="ECO:0000256" key="6">
    <source>
        <dbReference type="ARBA" id="ARBA00022516"/>
    </source>
</evidence>
<evidence type="ECO:0000256" key="10">
    <source>
        <dbReference type="ARBA" id="ARBA00022723"/>
    </source>
</evidence>
<gene>
    <name evidence="25" type="ORF">Q8A57_01375</name>
</gene>
<keyword evidence="16 24" id="KW-0443">Lipid metabolism</keyword>
<evidence type="ECO:0000256" key="13">
    <source>
        <dbReference type="ARBA" id="ARBA00022840"/>
    </source>
</evidence>
<dbReference type="InterPro" id="IPR033718">
    <property type="entry name" value="DAGK_prok"/>
</dbReference>
<dbReference type="EC" id="2.7.1.107" evidence="3 24"/>
<evidence type="ECO:0000313" key="26">
    <source>
        <dbReference type="Proteomes" id="UP001178354"/>
    </source>
</evidence>
<dbReference type="Pfam" id="PF01219">
    <property type="entry name" value="DAGK_prokar"/>
    <property type="match status" value="1"/>
</dbReference>
<keyword evidence="11 22" id="KW-0547">Nucleotide-binding</keyword>
<evidence type="ECO:0000256" key="15">
    <source>
        <dbReference type="ARBA" id="ARBA00022989"/>
    </source>
</evidence>
<protein>
    <recommendedName>
        <fullName evidence="4 24">Diacylglycerol kinase</fullName>
        <ecNumber evidence="3 24">2.7.1.107</ecNumber>
    </recommendedName>
</protein>
<feature type="binding site" evidence="21">
    <location>
        <position position="99"/>
    </location>
    <ligand>
        <name>substrate</name>
    </ligand>
</feature>
<dbReference type="EMBL" id="JAUUUU010000001">
    <property type="protein sequence ID" value="MDP1519618.1"/>
    <property type="molecule type" value="Genomic_DNA"/>
</dbReference>
<dbReference type="GO" id="GO:0006654">
    <property type="term" value="P:phosphatidic acid biosynthetic process"/>
    <property type="evidence" value="ECO:0007669"/>
    <property type="project" value="InterPro"/>
</dbReference>
<feature type="binding site" evidence="21">
    <location>
        <begin position="14"/>
        <end position="19"/>
    </location>
    <ligand>
        <name>substrate</name>
    </ligand>
</feature>
<keyword evidence="6" id="KW-0444">Lipid biosynthesis</keyword>
<evidence type="ECO:0000256" key="17">
    <source>
        <dbReference type="ARBA" id="ARBA00023136"/>
    </source>
</evidence>
<evidence type="ECO:0000256" key="8">
    <source>
        <dbReference type="ARBA" id="ARBA00022679"/>
    </source>
</evidence>
<comment type="subcellular location">
    <subcellularLocation>
        <location evidence="1 24">Cell inner membrane</location>
        <topology evidence="1 24">Multi-pass membrane protein</topology>
    </subcellularLocation>
</comment>
<evidence type="ECO:0000256" key="7">
    <source>
        <dbReference type="ARBA" id="ARBA00022519"/>
    </source>
</evidence>
<dbReference type="GO" id="GO:0046872">
    <property type="term" value="F:metal ion binding"/>
    <property type="evidence" value="ECO:0007669"/>
    <property type="project" value="UniProtKB-KW"/>
</dbReference>
<feature type="transmembrane region" description="Helical" evidence="24">
    <location>
        <begin position="97"/>
        <end position="118"/>
    </location>
</feature>
<evidence type="ECO:0000256" key="12">
    <source>
        <dbReference type="ARBA" id="ARBA00022777"/>
    </source>
</evidence>
<proteinExistence type="inferred from homology"/>
<comment type="function">
    <text evidence="24">Catalyzes the ATP-dependent phosphorylation of sn-l,2-diacylglycerol (DAG) to phosphatidic acid. Involved in the recycling of diacylglycerol produced as a by-product during membrane-derived oligosaccharide (MDO) biosynthesis.</text>
</comment>
<feature type="binding site" evidence="22">
    <location>
        <begin position="95"/>
        <end position="96"/>
    </location>
    <ligand>
        <name>ATP</name>
        <dbReference type="ChEBI" id="CHEBI:30616"/>
    </ligand>
</feature>
<feature type="transmembrane region" description="Helical" evidence="24">
    <location>
        <begin position="56"/>
        <end position="76"/>
    </location>
</feature>
<feature type="transmembrane region" description="Helical" evidence="24">
    <location>
        <begin position="32"/>
        <end position="50"/>
    </location>
</feature>
<evidence type="ECO:0000256" key="19">
    <source>
        <dbReference type="ARBA" id="ARBA00023264"/>
    </source>
</evidence>
<evidence type="ECO:0000256" key="3">
    <source>
        <dbReference type="ARBA" id="ARBA00012133"/>
    </source>
</evidence>
<keyword evidence="15 24" id="KW-1133">Transmembrane helix</keyword>
<dbReference type="Proteomes" id="UP001178354">
    <property type="component" value="Unassembled WGS sequence"/>
</dbReference>
<dbReference type="Gene3D" id="1.10.287.3610">
    <property type="match status" value="1"/>
</dbReference>
<keyword evidence="18" id="KW-0594">Phospholipid biosynthesis</keyword>
<dbReference type="GO" id="GO:0005524">
    <property type="term" value="F:ATP binding"/>
    <property type="evidence" value="ECO:0007669"/>
    <property type="project" value="UniProtKB-KW"/>
</dbReference>
<keyword evidence="12 24" id="KW-0418">Kinase</keyword>
<dbReference type="AlphaFoldDB" id="A0AAW8AYY6"/>
<evidence type="ECO:0000256" key="21">
    <source>
        <dbReference type="PIRSR" id="PIRSR600829-2"/>
    </source>
</evidence>
<feature type="binding site" evidence="23">
    <location>
        <position position="29"/>
    </location>
    <ligand>
        <name>a divalent metal cation</name>
        <dbReference type="ChEBI" id="CHEBI:60240"/>
    </ligand>
</feature>
<keyword evidence="7 24" id="KW-0997">Cell inner membrane</keyword>
<evidence type="ECO:0000256" key="24">
    <source>
        <dbReference type="RuleBase" id="RU363065"/>
    </source>
</evidence>
<feature type="binding site" evidence="21">
    <location>
        <begin position="31"/>
        <end position="35"/>
    </location>
    <ligand>
        <name>substrate</name>
    </ligand>
</feature>
<dbReference type="CDD" id="cd14264">
    <property type="entry name" value="DAGK_IM"/>
    <property type="match status" value="1"/>
</dbReference>
<comment type="cofactor">
    <cofactor evidence="23">
        <name>Mg(2+)</name>
        <dbReference type="ChEBI" id="CHEBI:18420"/>
    </cofactor>
    <text evidence="23">Mn(2+), Zn(2+), Cd(2+) and Co(2+) support activity to lesser extents.</text>
</comment>
<evidence type="ECO:0000256" key="5">
    <source>
        <dbReference type="ARBA" id="ARBA00022475"/>
    </source>
</evidence>
<evidence type="ECO:0000256" key="1">
    <source>
        <dbReference type="ARBA" id="ARBA00004429"/>
    </source>
</evidence>
<dbReference type="GO" id="GO:0005886">
    <property type="term" value="C:plasma membrane"/>
    <property type="evidence" value="ECO:0007669"/>
    <property type="project" value="UniProtKB-SubCell"/>
</dbReference>
<keyword evidence="9 24" id="KW-0812">Transmembrane</keyword>
<keyword evidence="10 23" id="KW-0479">Metal-binding</keyword>
<keyword evidence="5" id="KW-1003">Cell membrane</keyword>
<evidence type="ECO:0000256" key="2">
    <source>
        <dbReference type="ARBA" id="ARBA00005967"/>
    </source>
</evidence>
<evidence type="ECO:0000256" key="20">
    <source>
        <dbReference type="PIRSR" id="PIRSR600829-1"/>
    </source>
</evidence>
<keyword evidence="19 24" id="KW-1208">Phospholipid metabolism</keyword>
<comment type="similarity">
    <text evidence="2 24">Belongs to the bacterial diacylglycerol kinase family.</text>
</comment>
<evidence type="ECO:0000313" key="25">
    <source>
        <dbReference type="EMBL" id="MDP1519618.1"/>
    </source>
</evidence>
<feature type="active site" description="Proton acceptor" evidence="20">
    <location>
        <position position="70"/>
    </location>
</feature>
<reference evidence="25" key="1">
    <citation type="journal article" date="2010" name="Int. J. Syst. Evol. Microbiol.">
        <title>Porticoccus litoralis gen. nov., sp. nov., a gammaproteobacterium isolated from the Yellow Sea.</title>
        <authorList>
            <person name="Oh H.M."/>
            <person name="Kim H."/>
            <person name="Kim K.M."/>
            <person name="Min G.S."/>
            <person name="Cho J.C."/>
        </authorList>
    </citation>
    <scope>NUCLEOTIDE SEQUENCE</scope>
    <source>
        <strain evidence="25">DSM 25064</strain>
    </source>
</reference>
<dbReference type="InterPro" id="IPR000829">
    <property type="entry name" value="DAGK"/>
</dbReference>
<evidence type="ECO:0000256" key="4">
    <source>
        <dbReference type="ARBA" id="ARBA00017575"/>
    </source>
</evidence>
<dbReference type="PANTHER" id="PTHR34299">
    <property type="entry name" value="DIACYLGLYCEROL KINASE"/>
    <property type="match status" value="1"/>
</dbReference>
<evidence type="ECO:0000256" key="22">
    <source>
        <dbReference type="PIRSR" id="PIRSR600829-3"/>
    </source>
</evidence>
<reference evidence="25" key="2">
    <citation type="submission" date="2023-08" db="EMBL/GenBank/DDBJ databases">
        <authorList>
            <person name="Luo J."/>
        </authorList>
    </citation>
    <scope>NUCLEOTIDE SEQUENCE</scope>
    <source>
        <strain evidence="25">DSM 25064</strain>
    </source>
</reference>
<keyword evidence="13 22" id="KW-0067">ATP-binding</keyword>
<name>A0AAW8AYY6_9GAMM</name>